<evidence type="ECO:0000256" key="1">
    <source>
        <dbReference type="ARBA" id="ARBA00004141"/>
    </source>
</evidence>
<comment type="caution">
    <text evidence="9">The sequence shown here is derived from an EMBL/GenBank/DDBJ whole genome shotgun (WGS) entry which is preliminary data.</text>
</comment>
<feature type="transmembrane region" description="Helical" evidence="7">
    <location>
        <begin position="171"/>
        <end position="192"/>
    </location>
</feature>
<dbReference type="EMBL" id="JAULSN010000002">
    <property type="protein sequence ID" value="KAK3380074.1"/>
    <property type="molecule type" value="Genomic_DNA"/>
</dbReference>
<comment type="similarity">
    <text evidence="5">Belongs to the SAT4 family.</text>
</comment>
<evidence type="ECO:0000256" key="6">
    <source>
        <dbReference type="SAM" id="MobiDB-lite"/>
    </source>
</evidence>
<keyword evidence="3 7" id="KW-1133">Transmembrane helix</keyword>
<evidence type="ECO:0000259" key="8">
    <source>
        <dbReference type="Pfam" id="PF20684"/>
    </source>
</evidence>
<feature type="transmembrane region" description="Helical" evidence="7">
    <location>
        <begin position="207"/>
        <end position="228"/>
    </location>
</feature>
<proteinExistence type="inferred from homology"/>
<reference evidence="9" key="2">
    <citation type="submission" date="2023-06" db="EMBL/GenBank/DDBJ databases">
        <authorList>
            <consortium name="Lawrence Berkeley National Laboratory"/>
            <person name="Haridas S."/>
            <person name="Hensen N."/>
            <person name="Bonometti L."/>
            <person name="Westerberg I."/>
            <person name="Brannstrom I.O."/>
            <person name="Guillou S."/>
            <person name="Cros-Aarteil S."/>
            <person name="Calhoun S."/>
            <person name="Kuo A."/>
            <person name="Mondo S."/>
            <person name="Pangilinan J."/>
            <person name="Riley R."/>
            <person name="Labutti K."/>
            <person name="Andreopoulos B."/>
            <person name="Lipzen A."/>
            <person name="Chen C."/>
            <person name="Yanf M."/>
            <person name="Daum C."/>
            <person name="Ng V."/>
            <person name="Clum A."/>
            <person name="Steindorff A."/>
            <person name="Ohm R."/>
            <person name="Martin F."/>
            <person name="Silar P."/>
            <person name="Natvig D."/>
            <person name="Lalanne C."/>
            <person name="Gautier V."/>
            <person name="Ament-Velasquez S.L."/>
            <person name="Kruys A."/>
            <person name="Hutchinson M.I."/>
            <person name="Powell A.J."/>
            <person name="Barry K."/>
            <person name="Miller A.N."/>
            <person name="Grigoriev I.V."/>
            <person name="Debuchy R."/>
            <person name="Gladieux P."/>
            <person name="Thoren M.H."/>
            <person name="Johannesson H."/>
        </authorList>
    </citation>
    <scope>NUCLEOTIDE SEQUENCE</scope>
    <source>
        <strain evidence="9">CBS 958.72</strain>
    </source>
</reference>
<organism evidence="9 10">
    <name type="scientific">Lasiosphaeria ovina</name>
    <dbReference type="NCBI Taxonomy" id="92902"/>
    <lineage>
        <taxon>Eukaryota</taxon>
        <taxon>Fungi</taxon>
        <taxon>Dikarya</taxon>
        <taxon>Ascomycota</taxon>
        <taxon>Pezizomycotina</taxon>
        <taxon>Sordariomycetes</taxon>
        <taxon>Sordariomycetidae</taxon>
        <taxon>Sordariales</taxon>
        <taxon>Lasiosphaeriaceae</taxon>
        <taxon>Lasiosphaeria</taxon>
    </lineage>
</organism>
<gene>
    <name evidence="9" type="ORF">B0T24DRAFT_181883</name>
</gene>
<comment type="subcellular location">
    <subcellularLocation>
        <location evidence="1">Membrane</location>
        <topology evidence="1">Multi-pass membrane protein</topology>
    </subcellularLocation>
</comment>
<evidence type="ECO:0000256" key="7">
    <source>
        <dbReference type="SAM" id="Phobius"/>
    </source>
</evidence>
<sequence length="433" mass="46828">MSQLLAQQGLHLLARQAAANGTGIPPPPLPQQSLDLSSYPTTGLQQFGLFIIIFFPAVSVLLVGLRLYDRIKTKSFGADDAFIVTAAVLAAVEAVFSYAMMKLQYLGNHVWQLPTEPYDPKVGAIGNYIVVLLYNPELALVKSSVLFFLLRLGGHQLGLRRTIQVLNWTNMALLVAVLFASIFTCVPVHKYWDPTVPGHCNNEADQYLVTSGLTILTDVLVLVIPIKIVVGLQAARKLKVILACLLCSGIVVTIFSILRIRSIYMLYYPPADPGPDPTYDISFVYSTVECNLAIITATIPPLHGLLRRWFPRFMPSTSARGAGGYNGGYNHGPYVGGGSGSRGGLQTIGGSGGVVALKDMKSPTRSQHNHTRLNSLTNSEEEILGKDRAVITRTTSVQITYAEGGPRGAGAGDAKNEKSNMPPSYSGTYPDHR</sequence>
<feature type="domain" description="Rhodopsin" evidence="8">
    <location>
        <begin position="65"/>
        <end position="308"/>
    </location>
</feature>
<evidence type="ECO:0000256" key="4">
    <source>
        <dbReference type="ARBA" id="ARBA00023136"/>
    </source>
</evidence>
<feature type="region of interest" description="Disordered" evidence="6">
    <location>
        <begin position="401"/>
        <end position="433"/>
    </location>
</feature>
<dbReference type="AlphaFoldDB" id="A0AAE0NEL8"/>
<dbReference type="InterPro" id="IPR049326">
    <property type="entry name" value="Rhodopsin_dom_fungi"/>
</dbReference>
<keyword evidence="10" id="KW-1185">Reference proteome</keyword>
<dbReference type="InterPro" id="IPR052337">
    <property type="entry name" value="SAT4-like"/>
</dbReference>
<feature type="transmembrane region" description="Helical" evidence="7">
    <location>
        <begin position="240"/>
        <end position="263"/>
    </location>
</feature>
<evidence type="ECO:0000313" key="10">
    <source>
        <dbReference type="Proteomes" id="UP001287356"/>
    </source>
</evidence>
<protein>
    <recommendedName>
        <fullName evidence="8">Rhodopsin domain-containing protein</fullName>
    </recommendedName>
</protein>
<evidence type="ECO:0000256" key="5">
    <source>
        <dbReference type="ARBA" id="ARBA00038359"/>
    </source>
</evidence>
<accession>A0AAE0NEL8</accession>
<dbReference type="Proteomes" id="UP001287356">
    <property type="component" value="Unassembled WGS sequence"/>
</dbReference>
<keyword evidence="4 7" id="KW-0472">Membrane</keyword>
<feature type="transmembrane region" description="Helical" evidence="7">
    <location>
        <begin position="43"/>
        <end position="68"/>
    </location>
</feature>
<feature type="transmembrane region" description="Helical" evidence="7">
    <location>
        <begin position="283"/>
        <end position="306"/>
    </location>
</feature>
<evidence type="ECO:0000256" key="3">
    <source>
        <dbReference type="ARBA" id="ARBA00022989"/>
    </source>
</evidence>
<evidence type="ECO:0000313" key="9">
    <source>
        <dbReference type="EMBL" id="KAK3380074.1"/>
    </source>
</evidence>
<reference evidence="9" key="1">
    <citation type="journal article" date="2023" name="Mol. Phylogenet. Evol.">
        <title>Genome-scale phylogeny and comparative genomics of the fungal order Sordariales.</title>
        <authorList>
            <person name="Hensen N."/>
            <person name="Bonometti L."/>
            <person name="Westerberg I."/>
            <person name="Brannstrom I.O."/>
            <person name="Guillou S."/>
            <person name="Cros-Aarteil S."/>
            <person name="Calhoun S."/>
            <person name="Haridas S."/>
            <person name="Kuo A."/>
            <person name="Mondo S."/>
            <person name="Pangilinan J."/>
            <person name="Riley R."/>
            <person name="LaButti K."/>
            <person name="Andreopoulos B."/>
            <person name="Lipzen A."/>
            <person name="Chen C."/>
            <person name="Yan M."/>
            <person name="Daum C."/>
            <person name="Ng V."/>
            <person name="Clum A."/>
            <person name="Steindorff A."/>
            <person name="Ohm R.A."/>
            <person name="Martin F."/>
            <person name="Silar P."/>
            <person name="Natvig D.O."/>
            <person name="Lalanne C."/>
            <person name="Gautier V."/>
            <person name="Ament-Velasquez S.L."/>
            <person name="Kruys A."/>
            <person name="Hutchinson M.I."/>
            <person name="Powell A.J."/>
            <person name="Barry K."/>
            <person name="Miller A.N."/>
            <person name="Grigoriev I.V."/>
            <person name="Debuchy R."/>
            <person name="Gladieux P."/>
            <person name="Hiltunen Thoren M."/>
            <person name="Johannesson H."/>
        </authorList>
    </citation>
    <scope>NUCLEOTIDE SEQUENCE</scope>
    <source>
        <strain evidence="9">CBS 958.72</strain>
    </source>
</reference>
<dbReference type="GO" id="GO:0016020">
    <property type="term" value="C:membrane"/>
    <property type="evidence" value="ECO:0007669"/>
    <property type="project" value="UniProtKB-SubCell"/>
</dbReference>
<keyword evidence="2 7" id="KW-0812">Transmembrane</keyword>
<dbReference type="Pfam" id="PF20684">
    <property type="entry name" value="Fung_rhodopsin"/>
    <property type="match status" value="1"/>
</dbReference>
<feature type="transmembrane region" description="Helical" evidence="7">
    <location>
        <begin position="125"/>
        <end position="150"/>
    </location>
</feature>
<dbReference type="PANTHER" id="PTHR33048:SF123">
    <property type="entry name" value="INTEGRAL MEMBRANE PROTEIN"/>
    <property type="match status" value="1"/>
</dbReference>
<feature type="transmembrane region" description="Helical" evidence="7">
    <location>
        <begin position="80"/>
        <end position="101"/>
    </location>
</feature>
<name>A0AAE0NEL8_9PEZI</name>
<evidence type="ECO:0000256" key="2">
    <source>
        <dbReference type="ARBA" id="ARBA00022692"/>
    </source>
</evidence>
<dbReference type="PANTHER" id="PTHR33048">
    <property type="entry name" value="PTH11-LIKE INTEGRAL MEMBRANE PROTEIN (AFU_ORTHOLOGUE AFUA_5G11245)"/>
    <property type="match status" value="1"/>
</dbReference>